<dbReference type="InterPro" id="IPR043128">
    <property type="entry name" value="Rev_trsase/Diguanyl_cyclase"/>
</dbReference>
<dbReference type="OrthoDB" id="6426130at2759"/>
<comment type="caution">
    <text evidence="1">The sequence shown here is derived from an EMBL/GenBank/DDBJ whole genome shotgun (WGS) entry which is preliminary data.</text>
</comment>
<dbReference type="GO" id="GO:0071897">
    <property type="term" value="P:DNA biosynthetic process"/>
    <property type="evidence" value="ECO:0007669"/>
    <property type="project" value="UniProtKB-ARBA"/>
</dbReference>
<dbReference type="PANTHER" id="PTHR33064">
    <property type="entry name" value="POL PROTEIN"/>
    <property type="match status" value="1"/>
</dbReference>
<keyword evidence="2" id="KW-1185">Reference proteome</keyword>
<organism evidence="1 2">
    <name type="scientific">Trichonephila inaurata madagascariensis</name>
    <dbReference type="NCBI Taxonomy" id="2747483"/>
    <lineage>
        <taxon>Eukaryota</taxon>
        <taxon>Metazoa</taxon>
        <taxon>Ecdysozoa</taxon>
        <taxon>Arthropoda</taxon>
        <taxon>Chelicerata</taxon>
        <taxon>Arachnida</taxon>
        <taxon>Araneae</taxon>
        <taxon>Araneomorphae</taxon>
        <taxon>Entelegynae</taxon>
        <taxon>Araneoidea</taxon>
        <taxon>Nephilidae</taxon>
        <taxon>Trichonephila</taxon>
        <taxon>Trichonephila inaurata</taxon>
    </lineage>
</organism>
<protein>
    <submittedName>
        <fullName evidence="1">Transposon Ty3-G Gag-Pol polyprotein</fullName>
    </submittedName>
</protein>
<name>A0A8X6XQ59_9ARAC</name>
<dbReference type="InterPro" id="IPR043502">
    <property type="entry name" value="DNA/RNA_pol_sf"/>
</dbReference>
<evidence type="ECO:0000313" key="1">
    <source>
        <dbReference type="EMBL" id="GFY56742.1"/>
    </source>
</evidence>
<evidence type="ECO:0000313" key="2">
    <source>
        <dbReference type="Proteomes" id="UP000886998"/>
    </source>
</evidence>
<sequence length="129" mass="14798">MCAYTRITIDALASEIGISYGTVHGILQDYLNVHPSRNLDEHISHFKDTFRCLEENGLVLKISKSIFAKPEVEFLGHHISVNGIRPTTEQIQAILDFNRPSTIKQPRTFFGRLNFYRRFLPSAAKHQKN</sequence>
<dbReference type="PANTHER" id="PTHR33064:SF37">
    <property type="entry name" value="RIBONUCLEASE H"/>
    <property type="match status" value="1"/>
</dbReference>
<gene>
    <name evidence="1" type="primary">TY3B-G_624</name>
    <name evidence="1" type="ORF">TNIN_334951</name>
</gene>
<dbReference type="InterPro" id="IPR051320">
    <property type="entry name" value="Viral_Replic_Matur_Polypro"/>
</dbReference>
<dbReference type="AlphaFoldDB" id="A0A8X6XQ59"/>
<dbReference type="Proteomes" id="UP000886998">
    <property type="component" value="Unassembled WGS sequence"/>
</dbReference>
<dbReference type="SUPFAM" id="SSF56672">
    <property type="entry name" value="DNA/RNA polymerases"/>
    <property type="match status" value="1"/>
</dbReference>
<dbReference type="EMBL" id="BMAV01011139">
    <property type="protein sequence ID" value="GFY56742.1"/>
    <property type="molecule type" value="Genomic_DNA"/>
</dbReference>
<proteinExistence type="predicted"/>
<accession>A0A8X6XQ59</accession>
<reference evidence="1" key="1">
    <citation type="submission" date="2020-08" db="EMBL/GenBank/DDBJ databases">
        <title>Multicomponent nature underlies the extraordinary mechanical properties of spider dragline silk.</title>
        <authorList>
            <person name="Kono N."/>
            <person name="Nakamura H."/>
            <person name="Mori M."/>
            <person name="Yoshida Y."/>
            <person name="Ohtoshi R."/>
            <person name="Malay A.D."/>
            <person name="Moran D.A.P."/>
            <person name="Tomita M."/>
            <person name="Numata K."/>
            <person name="Arakawa K."/>
        </authorList>
    </citation>
    <scope>NUCLEOTIDE SEQUENCE</scope>
</reference>
<dbReference type="Gene3D" id="3.30.70.270">
    <property type="match status" value="2"/>
</dbReference>